<comment type="caution">
    <text evidence="1">The sequence shown here is derived from an EMBL/GenBank/DDBJ whole genome shotgun (WGS) entry which is preliminary data.</text>
</comment>
<dbReference type="Proteomes" id="UP000827092">
    <property type="component" value="Unassembled WGS sequence"/>
</dbReference>
<dbReference type="EMBL" id="JAFNEN010000382">
    <property type="protein sequence ID" value="KAG8184225.1"/>
    <property type="molecule type" value="Genomic_DNA"/>
</dbReference>
<protein>
    <submittedName>
        <fullName evidence="1">Uncharacterized protein</fullName>
    </submittedName>
</protein>
<dbReference type="AlphaFoldDB" id="A0AAV6UJB9"/>
<keyword evidence="2" id="KW-1185">Reference proteome</keyword>
<evidence type="ECO:0000313" key="1">
    <source>
        <dbReference type="EMBL" id="KAG8184225.1"/>
    </source>
</evidence>
<gene>
    <name evidence="1" type="ORF">JTE90_013202</name>
</gene>
<organism evidence="1 2">
    <name type="scientific">Oedothorax gibbosus</name>
    <dbReference type="NCBI Taxonomy" id="931172"/>
    <lineage>
        <taxon>Eukaryota</taxon>
        <taxon>Metazoa</taxon>
        <taxon>Ecdysozoa</taxon>
        <taxon>Arthropoda</taxon>
        <taxon>Chelicerata</taxon>
        <taxon>Arachnida</taxon>
        <taxon>Araneae</taxon>
        <taxon>Araneomorphae</taxon>
        <taxon>Entelegynae</taxon>
        <taxon>Araneoidea</taxon>
        <taxon>Linyphiidae</taxon>
        <taxon>Erigoninae</taxon>
        <taxon>Oedothorax</taxon>
    </lineage>
</organism>
<evidence type="ECO:0000313" key="2">
    <source>
        <dbReference type="Proteomes" id="UP000827092"/>
    </source>
</evidence>
<accession>A0AAV6UJB9</accession>
<name>A0AAV6UJB9_9ARAC</name>
<reference evidence="1 2" key="1">
    <citation type="journal article" date="2022" name="Nat. Ecol. Evol.">
        <title>A masculinizing supergene underlies an exaggerated male reproductive morph in a spider.</title>
        <authorList>
            <person name="Hendrickx F."/>
            <person name="De Corte Z."/>
            <person name="Sonet G."/>
            <person name="Van Belleghem S.M."/>
            <person name="Kostlbacher S."/>
            <person name="Vangestel C."/>
        </authorList>
    </citation>
    <scope>NUCLEOTIDE SEQUENCE [LARGE SCALE GENOMIC DNA]</scope>
    <source>
        <strain evidence="1">W744_W776</strain>
    </source>
</reference>
<proteinExistence type="predicted"/>
<sequence length="193" mass="20337">MESVLKGNFYSLGTLLFEKHMTNLAVLPHLSAPLHAVSSIVGKNNKSLVKKNFIKLSITPTLPCPVNHELSTSIAILIRLLLALNSIPPIGSTGLGSPVAPVRLYLKQPPSHSQLELVVGLPASRGGLRDFPCVAAGSIRVTSLGSPSSVGTHKKRLASGPSLLVILFCAQSAIQDPSWSGIKERLGIFPAPA</sequence>